<evidence type="ECO:0000313" key="2">
    <source>
        <dbReference type="Proteomes" id="UP000218288"/>
    </source>
</evidence>
<dbReference type="GO" id="GO:0016787">
    <property type="term" value="F:hydrolase activity"/>
    <property type="evidence" value="ECO:0007669"/>
    <property type="project" value="UniProtKB-KW"/>
</dbReference>
<dbReference type="Gene3D" id="1.10.3210.10">
    <property type="entry name" value="Hypothetical protein af1432"/>
    <property type="match status" value="1"/>
</dbReference>
<organism evidence="1 2">
    <name type="scientific">Methylorubrum populi</name>
    <dbReference type="NCBI Taxonomy" id="223967"/>
    <lineage>
        <taxon>Bacteria</taxon>
        <taxon>Pseudomonadati</taxon>
        <taxon>Pseudomonadota</taxon>
        <taxon>Alphaproteobacteria</taxon>
        <taxon>Hyphomicrobiales</taxon>
        <taxon>Methylobacteriaceae</taxon>
        <taxon>Methylorubrum</taxon>
    </lineage>
</organism>
<keyword evidence="1" id="KW-0378">Hydrolase</keyword>
<gene>
    <name evidence="1" type="ORF">MPPM_2614</name>
</gene>
<dbReference type="SUPFAM" id="SSF109604">
    <property type="entry name" value="HD-domain/PDEase-like"/>
    <property type="match status" value="1"/>
</dbReference>
<dbReference type="AlphaFoldDB" id="A0A160PDT0"/>
<evidence type="ECO:0000313" key="1">
    <source>
        <dbReference type="EMBL" id="BAU91219.1"/>
    </source>
</evidence>
<reference evidence="1 2" key="1">
    <citation type="journal article" date="2016" name="Genome Announc.">
        <title>Complete Genome Sequence of Methylobacterium populi P-1M, Isolated from Pink-Pigmented Household Biofilm.</title>
        <authorList>
            <person name="Morohoshi T."/>
            <person name="Ikeda T."/>
        </authorList>
    </citation>
    <scope>NUCLEOTIDE SEQUENCE [LARGE SCALE GENOMIC DNA]</scope>
    <source>
        <strain evidence="1 2">P-1M</strain>
    </source>
</reference>
<dbReference type="OrthoDB" id="9802385at2"/>
<accession>A0A160PDT0</accession>
<dbReference type="Proteomes" id="UP000218288">
    <property type="component" value="Chromosome"/>
</dbReference>
<protein>
    <submittedName>
        <fullName evidence="1">Metal dependent phosphohydrolase</fullName>
    </submittedName>
</protein>
<proteinExistence type="predicted"/>
<sequence>MKATVSPAAEAFARRVHAGQVDKGGAPYTGHLGRVAARARAHAEAMGLPIQHAKWCQQVGWLHDTIEDTGTEADDLLDAGFDPAVVQAVQLLTRPPGKPYLECVAGIIASGDRLAMIVKLSDNEDNLDPARALPNASPDHALRYQRSAEMLRAALAPTPSTTTARGRDA</sequence>
<dbReference type="RefSeq" id="WP_096485413.1">
    <property type="nucleotide sequence ID" value="NZ_AP014809.1"/>
</dbReference>
<name>A0A160PDT0_9HYPH</name>
<dbReference type="EMBL" id="AP014809">
    <property type="protein sequence ID" value="BAU91219.1"/>
    <property type="molecule type" value="Genomic_DNA"/>
</dbReference>